<evidence type="ECO:0008006" key="3">
    <source>
        <dbReference type="Google" id="ProtNLM"/>
    </source>
</evidence>
<gene>
    <name evidence="1" type="ORF">WJX72_009321</name>
</gene>
<dbReference type="Proteomes" id="UP001489004">
    <property type="component" value="Unassembled WGS sequence"/>
</dbReference>
<dbReference type="EMBL" id="JALJOR010000010">
    <property type="protein sequence ID" value="KAK9810355.1"/>
    <property type="molecule type" value="Genomic_DNA"/>
</dbReference>
<reference evidence="1 2" key="1">
    <citation type="journal article" date="2024" name="Nat. Commun.">
        <title>Phylogenomics reveals the evolutionary origins of lichenization in chlorophyte algae.</title>
        <authorList>
            <person name="Puginier C."/>
            <person name="Libourel C."/>
            <person name="Otte J."/>
            <person name="Skaloud P."/>
            <person name="Haon M."/>
            <person name="Grisel S."/>
            <person name="Petersen M."/>
            <person name="Berrin J.G."/>
            <person name="Delaux P.M."/>
            <person name="Dal Grande F."/>
            <person name="Keller J."/>
        </authorList>
    </citation>
    <scope>NUCLEOTIDE SEQUENCE [LARGE SCALE GENOMIC DNA]</scope>
    <source>
        <strain evidence="1 2">SAG 2043</strain>
    </source>
</reference>
<evidence type="ECO:0000313" key="2">
    <source>
        <dbReference type="Proteomes" id="UP001489004"/>
    </source>
</evidence>
<accession>A0AAW1PKN9</accession>
<evidence type="ECO:0000313" key="1">
    <source>
        <dbReference type="EMBL" id="KAK9810355.1"/>
    </source>
</evidence>
<dbReference type="AlphaFoldDB" id="A0AAW1PKN9"/>
<organism evidence="1 2">
    <name type="scientific">[Myrmecia] bisecta</name>
    <dbReference type="NCBI Taxonomy" id="41462"/>
    <lineage>
        <taxon>Eukaryota</taxon>
        <taxon>Viridiplantae</taxon>
        <taxon>Chlorophyta</taxon>
        <taxon>core chlorophytes</taxon>
        <taxon>Trebouxiophyceae</taxon>
        <taxon>Trebouxiales</taxon>
        <taxon>Trebouxiaceae</taxon>
        <taxon>Myrmecia</taxon>
    </lineage>
</organism>
<name>A0AAW1PKN9_9CHLO</name>
<sequence length="138" mass="15365">MIRLLLDKEYYTRQLNTAGFDWRLVDAYMGRLGKSSGSRSSCRQRYWQLATALTHRTASDGEAAKNGGGHGEVEDLYQVVKQSPGLESLLNRLTASGQKDVCTRGKQVWGLKDLEGAKLVLGNWQASRTKKGLLHRLA</sequence>
<keyword evidence="2" id="KW-1185">Reference proteome</keyword>
<protein>
    <recommendedName>
        <fullName evidence="3">Myb-like domain-containing protein</fullName>
    </recommendedName>
</protein>
<proteinExistence type="predicted"/>
<comment type="caution">
    <text evidence="1">The sequence shown here is derived from an EMBL/GenBank/DDBJ whole genome shotgun (WGS) entry which is preliminary data.</text>
</comment>